<evidence type="ECO:0000256" key="1">
    <source>
        <dbReference type="SAM" id="MobiDB-lite"/>
    </source>
</evidence>
<dbReference type="AlphaFoldDB" id="A0A2U1L998"/>
<feature type="region of interest" description="Disordered" evidence="1">
    <location>
        <begin position="1"/>
        <end position="26"/>
    </location>
</feature>
<feature type="compositionally biased region" description="Polar residues" evidence="1">
    <location>
        <begin position="1"/>
        <end position="14"/>
    </location>
</feature>
<organism evidence="2 3">
    <name type="scientific">Artemisia annua</name>
    <name type="common">Sweet wormwood</name>
    <dbReference type="NCBI Taxonomy" id="35608"/>
    <lineage>
        <taxon>Eukaryota</taxon>
        <taxon>Viridiplantae</taxon>
        <taxon>Streptophyta</taxon>
        <taxon>Embryophyta</taxon>
        <taxon>Tracheophyta</taxon>
        <taxon>Spermatophyta</taxon>
        <taxon>Magnoliopsida</taxon>
        <taxon>eudicotyledons</taxon>
        <taxon>Gunneridae</taxon>
        <taxon>Pentapetalae</taxon>
        <taxon>asterids</taxon>
        <taxon>campanulids</taxon>
        <taxon>Asterales</taxon>
        <taxon>Asteraceae</taxon>
        <taxon>Asteroideae</taxon>
        <taxon>Anthemideae</taxon>
        <taxon>Artemisiinae</taxon>
        <taxon>Artemisia</taxon>
    </lineage>
</organism>
<sequence>MNEGNKSTRQNVNVKESKKDVEGGSATKKKAWNVDNDIVNAIKRTSNKYSVLDMYDENDQGELSDMRNKEIVDIFLSLNQTPTDDDMEKWDMNMIAYYNKRKELLVDKGKKVVGSTKAKVTEQEDVFEDLDKENVCRNKNGMSSRMAENIVKEKEVLNNENIMRVPDIILHWQKERETVEMLVNNKKLPTIEESKLWPQRMFVHYKELWEAKWNNECPIRGRCIWFNDWNFKNVCLRLYWVYRESI</sequence>
<reference evidence="2 3" key="1">
    <citation type="journal article" date="2018" name="Mol. Plant">
        <title>The genome of Artemisia annua provides insight into the evolution of Asteraceae family and artemisinin biosynthesis.</title>
        <authorList>
            <person name="Shen Q."/>
            <person name="Zhang L."/>
            <person name="Liao Z."/>
            <person name="Wang S."/>
            <person name="Yan T."/>
            <person name="Shi P."/>
            <person name="Liu M."/>
            <person name="Fu X."/>
            <person name="Pan Q."/>
            <person name="Wang Y."/>
            <person name="Lv Z."/>
            <person name="Lu X."/>
            <person name="Zhang F."/>
            <person name="Jiang W."/>
            <person name="Ma Y."/>
            <person name="Chen M."/>
            <person name="Hao X."/>
            <person name="Li L."/>
            <person name="Tang Y."/>
            <person name="Lv G."/>
            <person name="Zhou Y."/>
            <person name="Sun X."/>
            <person name="Brodelius P.E."/>
            <person name="Rose J.K.C."/>
            <person name="Tang K."/>
        </authorList>
    </citation>
    <scope>NUCLEOTIDE SEQUENCE [LARGE SCALE GENOMIC DNA]</scope>
    <source>
        <strain evidence="3">cv. Huhao1</strain>
        <tissue evidence="2">Leaf</tissue>
    </source>
</reference>
<comment type="caution">
    <text evidence="2">The sequence shown here is derived from an EMBL/GenBank/DDBJ whole genome shotgun (WGS) entry which is preliminary data.</text>
</comment>
<evidence type="ECO:0000313" key="2">
    <source>
        <dbReference type="EMBL" id="PWA45567.1"/>
    </source>
</evidence>
<evidence type="ECO:0000313" key="3">
    <source>
        <dbReference type="Proteomes" id="UP000245207"/>
    </source>
</evidence>
<protein>
    <submittedName>
        <fullName evidence="2">Uncharacterized protein</fullName>
    </submittedName>
</protein>
<gene>
    <name evidence="2" type="ORF">CTI12_AA516530</name>
</gene>
<keyword evidence="3" id="KW-1185">Reference proteome</keyword>
<proteinExistence type="predicted"/>
<accession>A0A2U1L998</accession>
<dbReference type="Proteomes" id="UP000245207">
    <property type="component" value="Unassembled WGS sequence"/>
</dbReference>
<name>A0A2U1L998_ARTAN</name>
<dbReference type="EMBL" id="PKPP01010697">
    <property type="protein sequence ID" value="PWA45567.1"/>
    <property type="molecule type" value="Genomic_DNA"/>
</dbReference>